<proteinExistence type="predicted"/>
<protein>
    <submittedName>
        <fullName evidence="2">Uncharacterized protein</fullName>
    </submittedName>
</protein>
<dbReference type="EMBL" id="BNBF01000024">
    <property type="protein sequence ID" value="GHG68511.1"/>
    <property type="molecule type" value="Genomic_DNA"/>
</dbReference>
<reference evidence="3" key="1">
    <citation type="journal article" date="2019" name="Int. J. Syst. Evol. Microbiol.">
        <title>The Global Catalogue of Microorganisms (GCM) 10K type strain sequencing project: providing services to taxonomists for standard genome sequencing and annotation.</title>
        <authorList>
            <consortium name="The Broad Institute Genomics Platform"/>
            <consortium name="The Broad Institute Genome Sequencing Center for Infectious Disease"/>
            <person name="Wu L."/>
            <person name="Ma J."/>
        </authorList>
    </citation>
    <scope>NUCLEOTIDE SEQUENCE [LARGE SCALE GENOMIC DNA]</scope>
    <source>
        <strain evidence="3">JCM 4253</strain>
    </source>
</reference>
<feature type="compositionally biased region" description="Acidic residues" evidence="1">
    <location>
        <begin position="64"/>
        <end position="74"/>
    </location>
</feature>
<feature type="compositionally biased region" description="Low complexity" evidence="1">
    <location>
        <begin position="80"/>
        <end position="94"/>
    </location>
</feature>
<sequence length="186" mass="19066">MLRLTAVSLLVVLALTGFRSRGHGHGHSGGHGGGGCSSSSQDHDTSTSTSSGGGYGSGTHHDYDDDDHYGDGDGDGGTSTGSSPSSPSSSSSPSGHEDGRARLVSCATAKKPYATVEVTNPNAGESGFDVHLVFEDADGMTVNGTIKKVTVPAHGTRTVRIPVDNAEESAPRVDHCDLDEVASYHW</sequence>
<keyword evidence="3" id="KW-1185">Reference proteome</keyword>
<gene>
    <name evidence="2" type="ORF">GCM10018980_62030</name>
</gene>
<name>A0A919F1N9_9ACTN</name>
<accession>A0A919F1N9</accession>
<evidence type="ECO:0000313" key="3">
    <source>
        <dbReference type="Proteomes" id="UP000619355"/>
    </source>
</evidence>
<dbReference type="Proteomes" id="UP000619355">
    <property type="component" value="Unassembled WGS sequence"/>
</dbReference>
<organism evidence="2 3">
    <name type="scientific">Streptomyces capoamus</name>
    <dbReference type="NCBI Taxonomy" id="68183"/>
    <lineage>
        <taxon>Bacteria</taxon>
        <taxon>Bacillati</taxon>
        <taxon>Actinomycetota</taxon>
        <taxon>Actinomycetes</taxon>
        <taxon>Kitasatosporales</taxon>
        <taxon>Streptomycetaceae</taxon>
        <taxon>Streptomyces</taxon>
    </lineage>
</organism>
<evidence type="ECO:0000313" key="2">
    <source>
        <dbReference type="EMBL" id="GHG68511.1"/>
    </source>
</evidence>
<comment type="caution">
    <text evidence="2">The sequence shown here is derived from an EMBL/GenBank/DDBJ whole genome shotgun (WGS) entry which is preliminary data.</text>
</comment>
<evidence type="ECO:0000256" key="1">
    <source>
        <dbReference type="SAM" id="MobiDB-lite"/>
    </source>
</evidence>
<feature type="region of interest" description="Disordered" evidence="1">
    <location>
        <begin position="23"/>
        <end position="99"/>
    </location>
</feature>
<dbReference type="AlphaFoldDB" id="A0A919F1N9"/>